<dbReference type="Proteomes" id="UP001157418">
    <property type="component" value="Unassembled WGS sequence"/>
</dbReference>
<proteinExistence type="predicted"/>
<dbReference type="AlphaFoldDB" id="A0AAU9NI86"/>
<dbReference type="InterPro" id="IPR012337">
    <property type="entry name" value="RNaseH-like_sf"/>
</dbReference>
<reference evidence="2 3" key="1">
    <citation type="submission" date="2022-01" db="EMBL/GenBank/DDBJ databases">
        <authorList>
            <person name="Xiong W."/>
            <person name="Schranz E."/>
        </authorList>
    </citation>
    <scope>NUCLEOTIDE SEQUENCE [LARGE SCALE GENOMIC DNA]</scope>
</reference>
<name>A0AAU9NI86_9ASTR</name>
<sequence length="118" mass="13373">MYLEEGVYRDSRQKGIDSFKALEWWIVHKLKYRVLSKMAMDVLAIPISTVASEATFSAGGRVIDPYRSSLAPDTVEKLICGGDWIRHRYGIKKKIEKEEMPIEVLLPTGTNFAGLNLL</sequence>
<dbReference type="Pfam" id="PF05699">
    <property type="entry name" value="Dimer_Tnp_hAT"/>
    <property type="match status" value="1"/>
</dbReference>
<dbReference type="GO" id="GO:0046983">
    <property type="term" value="F:protein dimerization activity"/>
    <property type="evidence" value="ECO:0007669"/>
    <property type="project" value="InterPro"/>
</dbReference>
<keyword evidence="3" id="KW-1185">Reference proteome</keyword>
<protein>
    <recommendedName>
        <fullName evidence="1">HAT C-terminal dimerisation domain-containing protein</fullName>
    </recommendedName>
</protein>
<dbReference type="SUPFAM" id="SSF53098">
    <property type="entry name" value="Ribonuclease H-like"/>
    <property type="match status" value="1"/>
</dbReference>
<dbReference type="EMBL" id="CAKMRJ010004445">
    <property type="protein sequence ID" value="CAH1437564.1"/>
    <property type="molecule type" value="Genomic_DNA"/>
</dbReference>
<evidence type="ECO:0000313" key="3">
    <source>
        <dbReference type="Proteomes" id="UP001157418"/>
    </source>
</evidence>
<accession>A0AAU9NI86</accession>
<evidence type="ECO:0000313" key="2">
    <source>
        <dbReference type="EMBL" id="CAH1437564.1"/>
    </source>
</evidence>
<organism evidence="2 3">
    <name type="scientific">Lactuca virosa</name>
    <dbReference type="NCBI Taxonomy" id="75947"/>
    <lineage>
        <taxon>Eukaryota</taxon>
        <taxon>Viridiplantae</taxon>
        <taxon>Streptophyta</taxon>
        <taxon>Embryophyta</taxon>
        <taxon>Tracheophyta</taxon>
        <taxon>Spermatophyta</taxon>
        <taxon>Magnoliopsida</taxon>
        <taxon>eudicotyledons</taxon>
        <taxon>Gunneridae</taxon>
        <taxon>Pentapetalae</taxon>
        <taxon>asterids</taxon>
        <taxon>campanulids</taxon>
        <taxon>Asterales</taxon>
        <taxon>Asteraceae</taxon>
        <taxon>Cichorioideae</taxon>
        <taxon>Cichorieae</taxon>
        <taxon>Lactucinae</taxon>
        <taxon>Lactuca</taxon>
    </lineage>
</organism>
<feature type="domain" description="HAT C-terminal dimerisation" evidence="1">
    <location>
        <begin position="2"/>
        <end position="85"/>
    </location>
</feature>
<evidence type="ECO:0000259" key="1">
    <source>
        <dbReference type="Pfam" id="PF05699"/>
    </source>
</evidence>
<dbReference type="PANTHER" id="PTHR23272">
    <property type="entry name" value="BED FINGER-RELATED"/>
    <property type="match status" value="1"/>
</dbReference>
<dbReference type="PANTHER" id="PTHR23272:SF185">
    <property type="entry name" value="ZINC FINGER BED DOMAIN-CONTAINING PROTEIN RICESLEEPER 2-LIKE"/>
    <property type="match status" value="1"/>
</dbReference>
<dbReference type="InterPro" id="IPR008906">
    <property type="entry name" value="HATC_C_dom"/>
</dbReference>
<comment type="caution">
    <text evidence="2">The sequence shown here is derived from an EMBL/GenBank/DDBJ whole genome shotgun (WGS) entry which is preliminary data.</text>
</comment>
<gene>
    <name evidence="2" type="ORF">LVIROSA_LOCUS23883</name>
</gene>